<reference evidence="1 2" key="1">
    <citation type="submission" date="2015-03" db="EMBL/GenBank/DDBJ databases">
        <authorList>
            <consortium name="Pathogen Informatics"/>
        </authorList>
    </citation>
    <scope>NUCLEOTIDE SEQUENCE [LARGE SCALE GENOMIC DNA]</scope>
    <source>
        <strain evidence="1 2">A1104</strain>
    </source>
</reference>
<organism evidence="1 2">
    <name type="scientific">Salmonella enterica subsp. enterica serovar Bovismorbificans</name>
    <dbReference type="NCBI Taxonomy" id="58097"/>
    <lineage>
        <taxon>Bacteria</taxon>
        <taxon>Pseudomonadati</taxon>
        <taxon>Pseudomonadota</taxon>
        <taxon>Gammaproteobacteria</taxon>
        <taxon>Enterobacterales</taxon>
        <taxon>Enterobacteriaceae</taxon>
        <taxon>Salmonella</taxon>
    </lineage>
</organism>
<proteinExistence type="predicted"/>
<gene>
    <name evidence="1" type="ORF">ERS008198_04633</name>
</gene>
<evidence type="ECO:0000313" key="1">
    <source>
        <dbReference type="EMBL" id="CNV20128.1"/>
    </source>
</evidence>
<dbReference type="EMBL" id="CQPA01000068">
    <property type="protein sequence ID" value="CNV20128.1"/>
    <property type="molecule type" value="Genomic_DNA"/>
</dbReference>
<dbReference type="Proteomes" id="UP000041314">
    <property type="component" value="Unassembled WGS sequence"/>
</dbReference>
<name>A0A655EHW9_SALET</name>
<accession>A0A655EHW9</accession>
<sequence>MTARKIVVIECVAAKQPVADVLANAKPKVTNGAVFLTLSRNLAKEKRALVVIPGNKIIQRTAVQIAAFAHGQAGTDLAIR</sequence>
<evidence type="ECO:0000313" key="2">
    <source>
        <dbReference type="Proteomes" id="UP000041314"/>
    </source>
</evidence>
<dbReference type="AlphaFoldDB" id="A0A655EHW9"/>
<protein>
    <submittedName>
        <fullName evidence="1">Uncharacterized protein</fullName>
    </submittedName>
</protein>